<sequence>MKRLDPRTKAGLGAAMALCSAWPSVASAGCGWLDVNGDDVQVAKVAAGKPRVYFVIDRIFKAQCPAAGPICQGKTYLVPGDVVVTGKREGAFVCAGFVNTRGSTTIGWFPAAALAPLPASEREPSDWVGHWSAPEQDIAIKAAAGGMLHVSGDATWGMGDKWRRENGAVHIGQVKGTVRPAGGVVAFTEGDDKTLPYNAGDEDACSIRMVRRGPYLLARDNNKCGGLNVSFTGFYRRK</sequence>
<reference evidence="2 3" key="1">
    <citation type="submission" date="2024-05" db="EMBL/GenBank/DDBJ databases">
        <title>Sphingomonas sp. HF-S3 16S ribosomal RNA gene Genome sequencing and assembly.</title>
        <authorList>
            <person name="Lee H."/>
        </authorList>
    </citation>
    <scope>NUCLEOTIDE SEQUENCE [LARGE SCALE GENOMIC DNA]</scope>
    <source>
        <strain evidence="2 3">HF-S3</strain>
    </source>
</reference>
<accession>A0ABV0B574</accession>
<feature type="signal peptide" evidence="1">
    <location>
        <begin position="1"/>
        <end position="28"/>
    </location>
</feature>
<evidence type="ECO:0000313" key="2">
    <source>
        <dbReference type="EMBL" id="MEN3746280.1"/>
    </source>
</evidence>
<comment type="caution">
    <text evidence="2">The sequence shown here is derived from an EMBL/GenBank/DDBJ whole genome shotgun (WGS) entry which is preliminary data.</text>
</comment>
<proteinExistence type="predicted"/>
<keyword evidence="1" id="KW-0732">Signal</keyword>
<evidence type="ECO:0000313" key="3">
    <source>
        <dbReference type="Proteomes" id="UP001427805"/>
    </source>
</evidence>
<dbReference type="PROSITE" id="PS51257">
    <property type="entry name" value="PROKAR_LIPOPROTEIN"/>
    <property type="match status" value="1"/>
</dbReference>
<gene>
    <name evidence="2" type="ORF">TPR58_03805</name>
</gene>
<dbReference type="RefSeq" id="WP_346245285.1">
    <property type="nucleotide sequence ID" value="NZ_JBDIZK010000002.1"/>
</dbReference>
<protein>
    <submittedName>
        <fullName evidence="2">Uncharacterized protein</fullName>
    </submittedName>
</protein>
<dbReference type="EMBL" id="JBDIZK010000002">
    <property type="protein sequence ID" value="MEN3746280.1"/>
    <property type="molecule type" value="Genomic_DNA"/>
</dbReference>
<feature type="chain" id="PRO_5047025163" evidence="1">
    <location>
        <begin position="29"/>
        <end position="238"/>
    </location>
</feature>
<evidence type="ECO:0000256" key="1">
    <source>
        <dbReference type="SAM" id="SignalP"/>
    </source>
</evidence>
<dbReference type="Proteomes" id="UP001427805">
    <property type="component" value="Unassembled WGS sequence"/>
</dbReference>
<keyword evidence="3" id="KW-1185">Reference proteome</keyword>
<name>A0ABV0B574_9SPHN</name>
<organism evidence="2 3">
    <name type="scientific">Sphingomonas rustica</name>
    <dbReference type="NCBI Taxonomy" id="3103142"/>
    <lineage>
        <taxon>Bacteria</taxon>
        <taxon>Pseudomonadati</taxon>
        <taxon>Pseudomonadota</taxon>
        <taxon>Alphaproteobacteria</taxon>
        <taxon>Sphingomonadales</taxon>
        <taxon>Sphingomonadaceae</taxon>
        <taxon>Sphingomonas</taxon>
    </lineage>
</organism>